<name>A0A135S8W2_9PEZI</name>
<dbReference type="PANTHER" id="PTHR24148">
    <property type="entry name" value="ANKYRIN REPEAT DOMAIN-CONTAINING PROTEIN 39 HOMOLOG-RELATED"/>
    <property type="match status" value="1"/>
</dbReference>
<dbReference type="AlphaFoldDB" id="A0A135S8W2"/>
<keyword evidence="3" id="KW-1185">Reference proteome</keyword>
<reference evidence="2 3" key="1">
    <citation type="submission" date="2014-02" db="EMBL/GenBank/DDBJ databases">
        <title>The genome sequence of Colletotrichum simmondsii CBS122122.</title>
        <authorList>
            <person name="Baroncelli R."/>
            <person name="Thon M.R."/>
        </authorList>
    </citation>
    <scope>NUCLEOTIDE SEQUENCE [LARGE SCALE GENOMIC DNA]</scope>
    <source>
        <strain evidence="2 3">CBS122122</strain>
    </source>
</reference>
<sequence>MMSTFTYDEKLALNEIRLIQLFPGEWLDGLECRLYVANRDHEYQALSYAWGSSKRSNQIAVNGKIHKITFNLDRALRAVRRQIGSITLWIDSICINQDDAAEKSQQVGMMHDVFSSATEVIAYIGDGLDQSRKDYARRFEKLGKNPLTDFSSLSEAILTKLGAPGSLKGPLMHGDILGIEAQELWDKWKYSQPESLTEHEEIVCLYRLLMEFSRPSAYHNFPGKQSSGQNFMWLDLSEAHLRLLSERMRHFATSDWWNRMWIVQEACVARQLTVVYGRASIPFICIGHAARAFLHSPITKYPDLAKVAIFMAGKVDAISPLRLGLSTVGSLAHFTSSNSLLWLLRRFRSRKSSEPRDKIFALLRLAEDLKTTKPFLRYNQLCITVDYGVDVGEVFADAAYGIIRDTGLLWMTTTDLLAKSRMDMPSWVPDWSSEHMVPGYNQRRYRLQEETLLHFNTSRLRFCHSPLHSPDDQPRYALPQQHFEELLKGDDRDRWKPVHCLPSMIKYTPSPPFQKDRQRSALILQGVNCGVVASASVVILSDLSNIGLALLQVQESYGGHGGWQIGQRSFFETVVACLSSSMQIMCEDGGHPETLEPQRRHELAIWAFNQYIEYLDFTGTLPELGQEFLHEAAACADGCEVDALGSLGSPLQGFLCPIQHRNRQHVRTLVPGSGGFRLVTLPKDYDLRAPSNLHVPPWIEDTVRTMAAGNRLFVTNRGQVGLGPESMHVGDSLCVLEGGLVPYILRKHAGTIYTESSMVHQTESIMGTHRCTVVGSCYADGIMHWGDEDHGWGVNADDIESLESKLRRKLKAPELAGAAFLLV</sequence>
<comment type="caution">
    <text evidence="2">The sequence shown here is derived from an EMBL/GenBank/DDBJ whole genome shotgun (WGS) entry which is preliminary data.</text>
</comment>
<feature type="domain" description="Heterokaryon incompatibility" evidence="1">
    <location>
        <begin position="43"/>
        <end position="265"/>
    </location>
</feature>
<proteinExistence type="predicted"/>
<dbReference type="Proteomes" id="UP000070328">
    <property type="component" value="Unassembled WGS sequence"/>
</dbReference>
<dbReference type="InterPro" id="IPR010730">
    <property type="entry name" value="HET"/>
</dbReference>
<organism evidence="2 3">
    <name type="scientific">Colletotrichum simmondsii</name>
    <dbReference type="NCBI Taxonomy" id="703756"/>
    <lineage>
        <taxon>Eukaryota</taxon>
        <taxon>Fungi</taxon>
        <taxon>Dikarya</taxon>
        <taxon>Ascomycota</taxon>
        <taxon>Pezizomycotina</taxon>
        <taxon>Sordariomycetes</taxon>
        <taxon>Hypocreomycetidae</taxon>
        <taxon>Glomerellales</taxon>
        <taxon>Glomerellaceae</taxon>
        <taxon>Colletotrichum</taxon>
        <taxon>Colletotrichum acutatum species complex</taxon>
    </lineage>
</organism>
<accession>A0A135S8W2</accession>
<dbReference type="InterPro" id="IPR052895">
    <property type="entry name" value="HetReg/Transcr_Mod"/>
</dbReference>
<dbReference type="OrthoDB" id="3557394at2759"/>
<dbReference type="Pfam" id="PF06985">
    <property type="entry name" value="HET"/>
    <property type="match status" value="1"/>
</dbReference>
<evidence type="ECO:0000313" key="3">
    <source>
        <dbReference type="Proteomes" id="UP000070328"/>
    </source>
</evidence>
<dbReference type="PANTHER" id="PTHR24148:SF82">
    <property type="entry name" value="HETEROKARYON INCOMPATIBILITY DOMAIN-CONTAINING PROTEIN"/>
    <property type="match status" value="1"/>
</dbReference>
<evidence type="ECO:0000259" key="1">
    <source>
        <dbReference type="Pfam" id="PF06985"/>
    </source>
</evidence>
<evidence type="ECO:0000313" key="2">
    <source>
        <dbReference type="EMBL" id="KXH32355.1"/>
    </source>
</evidence>
<dbReference type="EMBL" id="JFBX01000640">
    <property type="protein sequence ID" value="KXH32355.1"/>
    <property type="molecule type" value="Genomic_DNA"/>
</dbReference>
<gene>
    <name evidence="2" type="ORF">CSIM01_05777</name>
</gene>
<dbReference type="Pfam" id="PF26639">
    <property type="entry name" value="Het-6_barrel"/>
    <property type="match status" value="1"/>
</dbReference>
<protein>
    <submittedName>
        <fullName evidence="2">Heterokaryon incompatibility protein</fullName>
    </submittedName>
</protein>